<name>A0A0S2KKG4_9BACT</name>
<accession>A0A0S2KKG4</accession>
<reference evidence="2" key="1">
    <citation type="submission" date="2015-11" db="EMBL/GenBank/DDBJ databases">
        <authorList>
            <person name="Holder M.E."/>
            <person name="Ajami N.J."/>
            <person name="Petrosino J.F."/>
        </authorList>
    </citation>
    <scope>NUCLEOTIDE SEQUENCE [LARGE SCALE GENOMIC DNA]</scope>
    <source>
        <strain evidence="2">F0113</strain>
    </source>
</reference>
<organism evidence="1 2">
    <name type="scientific">Hoylesella enoeca</name>
    <dbReference type="NCBI Taxonomy" id="76123"/>
    <lineage>
        <taxon>Bacteria</taxon>
        <taxon>Pseudomonadati</taxon>
        <taxon>Bacteroidota</taxon>
        <taxon>Bacteroidia</taxon>
        <taxon>Bacteroidales</taxon>
        <taxon>Prevotellaceae</taxon>
        <taxon>Hoylesella</taxon>
    </lineage>
</organism>
<dbReference type="eggNOG" id="ENOG5032SMQ">
    <property type="taxonomic scope" value="Bacteria"/>
</dbReference>
<dbReference type="KEGG" id="peo:AS203_06635"/>
<dbReference type="Proteomes" id="UP000056252">
    <property type="component" value="Chromosome"/>
</dbReference>
<dbReference type="OrthoDB" id="1079023at2"/>
<evidence type="ECO:0000313" key="1">
    <source>
        <dbReference type="EMBL" id="ALO48792.1"/>
    </source>
</evidence>
<dbReference type="AlphaFoldDB" id="A0A0S2KKG4"/>
<dbReference type="RefSeq" id="WP_025066609.1">
    <property type="nucleotide sequence ID" value="NZ_CP013195.1"/>
</dbReference>
<gene>
    <name evidence="1" type="ORF">AS203_06635</name>
</gene>
<evidence type="ECO:0000313" key="2">
    <source>
        <dbReference type="Proteomes" id="UP000056252"/>
    </source>
</evidence>
<dbReference type="EMBL" id="CP013195">
    <property type="protein sequence ID" value="ALO48792.1"/>
    <property type="molecule type" value="Genomic_DNA"/>
</dbReference>
<dbReference type="STRING" id="76123.AS203_06635"/>
<protein>
    <submittedName>
        <fullName evidence="1">Uncharacterized protein</fullName>
    </submittedName>
</protein>
<sequence>MKANEQIIQQIERAIRKIAQKFPLTEEASVLTDIHLRVSQESGELRAFNDDEHEITRCIVAQWIDNKDEDFYDDVTILLREILKRLHEIVDGMGILKPFNFILEDDDKECVAELYVADDETMIIGADLMKNLDKDLDAFFNKLMENN</sequence>
<keyword evidence="2" id="KW-1185">Reference proteome</keyword>
<proteinExistence type="predicted"/>